<gene>
    <name evidence="1" type="ORF">HMPREF1536_05388</name>
</gene>
<dbReference type="SUPFAM" id="SSF82784">
    <property type="entry name" value="OsmC-like"/>
    <property type="match status" value="1"/>
</dbReference>
<keyword evidence="2" id="KW-1185">Reference proteome</keyword>
<sequence length="148" mass="16282">MPAQITLDWKKDSTFETQLDGHTVSIDTSKEDGGTDSGVRPKALMLVAMAGCSGVDVISLFKKMRVRFEKLSIGVKAETSDTIPMLYTAFDVTYHVTGNADDSARIEKAIRLSQEKYCGVALMMKKIGPITYRILLNGTELNIQSTDK</sequence>
<dbReference type="STRING" id="1203610.HMPREF1536_05388"/>
<dbReference type="InterPro" id="IPR003718">
    <property type="entry name" value="OsmC/Ohr_fam"/>
</dbReference>
<evidence type="ECO:0008006" key="3">
    <source>
        <dbReference type="Google" id="ProtNLM"/>
    </source>
</evidence>
<dbReference type="RefSeq" id="WP_028727527.1">
    <property type="nucleotide sequence ID" value="NZ_AUAE01000014.1"/>
</dbReference>
<dbReference type="PATRIC" id="fig|1203610.3.peg.5503"/>
<organism evidence="1 2">
    <name type="scientific">Parabacteroides gordonii MS-1 = DSM 23371</name>
    <dbReference type="NCBI Taxonomy" id="1203610"/>
    <lineage>
        <taxon>Bacteria</taxon>
        <taxon>Pseudomonadati</taxon>
        <taxon>Bacteroidota</taxon>
        <taxon>Bacteroidia</taxon>
        <taxon>Bacteroidales</taxon>
        <taxon>Tannerellaceae</taxon>
        <taxon>Parabacteroides</taxon>
    </lineage>
</organism>
<dbReference type="Pfam" id="PF02566">
    <property type="entry name" value="OsmC"/>
    <property type="match status" value="1"/>
</dbReference>
<dbReference type="PANTHER" id="PTHR34352">
    <property type="entry name" value="PROTEIN YHFA"/>
    <property type="match status" value="1"/>
</dbReference>
<accession>A0A0F5IJS9</accession>
<reference evidence="1 2" key="1">
    <citation type="submission" date="2013-04" db="EMBL/GenBank/DDBJ databases">
        <title>The Genome Sequence of Parabacteroides gordonii DSM 23371.</title>
        <authorList>
            <consortium name="The Broad Institute Genomics Platform"/>
            <person name="Earl A."/>
            <person name="Ward D."/>
            <person name="Feldgarden M."/>
            <person name="Gevers D."/>
            <person name="Martens E."/>
            <person name="Sakamoto M."/>
            <person name="Benno Y."/>
            <person name="Suzuki N."/>
            <person name="Matsunaga N."/>
            <person name="Koshihara K."/>
            <person name="Seki M."/>
            <person name="Komiya H."/>
            <person name="Walker B."/>
            <person name="Young S."/>
            <person name="Zeng Q."/>
            <person name="Gargeya S."/>
            <person name="Fitzgerald M."/>
            <person name="Haas B."/>
            <person name="Abouelleil A."/>
            <person name="Allen A.W."/>
            <person name="Alvarado L."/>
            <person name="Arachchi H.M."/>
            <person name="Berlin A.M."/>
            <person name="Chapman S.B."/>
            <person name="Gainer-Dewar J."/>
            <person name="Goldberg J."/>
            <person name="Griggs A."/>
            <person name="Gujja S."/>
            <person name="Hansen M."/>
            <person name="Howarth C."/>
            <person name="Imamovic A."/>
            <person name="Ireland A."/>
            <person name="Larimer J."/>
            <person name="McCowan C."/>
            <person name="Murphy C."/>
            <person name="Pearson M."/>
            <person name="Poon T.W."/>
            <person name="Priest M."/>
            <person name="Roberts A."/>
            <person name="Saif S."/>
            <person name="Shea T."/>
            <person name="Sisk P."/>
            <person name="Sykes S."/>
            <person name="Wortman J."/>
            <person name="Nusbaum C."/>
            <person name="Birren B."/>
        </authorList>
    </citation>
    <scope>NUCLEOTIDE SEQUENCE [LARGE SCALE GENOMIC DNA]</scope>
    <source>
        <strain evidence="1 2">MS-1</strain>
    </source>
</reference>
<proteinExistence type="predicted"/>
<evidence type="ECO:0000313" key="2">
    <source>
        <dbReference type="Proteomes" id="UP000033035"/>
    </source>
</evidence>
<comment type="caution">
    <text evidence="1">The sequence shown here is derived from an EMBL/GenBank/DDBJ whole genome shotgun (WGS) entry which is preliminary data.</text>
</comment>
<dbReference type="Proteomes" id="UP000033035">
    <property type="component" value="Unassembled WGS sequence"/>
</dbReference>
<dbReference type="EMBL" id="AQHW01000031">
    <property type="protein sequence ID" value="KKB45748.1"/>
    <property type="molecule type" value="Genomic_DNA"/>
</dbReference>
<dbReference type="Gene3D" id="3.30.300.20">
    <property type="match status" value="1"/>
</dbReference>
<dbReference type="AlphaFoldDB" id="A0A0F5IJS9"/>
<name>A0A0F5IJS9_9BACT</name>
<dbReference type="HOGENOM" id="CLU_114057_1_0_10"/>
<evidence type="ECO:0000313" key="1">
    <source>
        <dbReference type="EMBL" id="KKB45748.1"/>
    </source>
</evidence>
<protein>
    <recommendedName>
        <fullName evidence="3">OsmC-like protein</fullName>
    </recommendedName>
</protein>
<dbReference type="PANTHER" id="PTHR34352:SF1">
    <property type="entry name" value="PROTEIN YHFA"/>
    <property type="match status" value="1"/>
</dbReference>
<dbReference type="InterPro" id="IPR036102">
    <property type="entry name" value="OsmC/Ohrsf"/>
</dbReference>
<dbReference type="InterPro" id="IPR015946">
    <property type="entry name" value="KH_dom-like_a/b"/>
</dbReference>